<evidence type="ECO:0000256" key="3">
    <source>
        <dbReference type="ARBA" id="ARBA00022694"/>
    </source>
</evidence>
<gene>
    <name evidence="5" type="primary">truB</name>
    <name evidence="8" type="ORF">IV81_GL000080</name>
</gene>
<evidence type="ECO:0000256" key="1">
    <source>
        <dbReference type="ARBA" id="ARBA00000385"/>
    </source>
</evidence>
<dbReference type="InterPro" id="IPR002501">
    <property type="entry name" value="PsdUridine_synth_N"/>
</dbReference>
<dbReference type="HAMAP" id="MF_01080">
    <property type="entry name" value="TruB_bact"/>
    <property type="match status" value="1"/>
</dbReference>
<evidence type="ECO:0000259" key="7">
    <source>
        <dbReference type="Pfam" id="PF16198"/>
    </source>
</evidence>
<evidence type="ECO:0000313" key="8">
    <source>
        <dbReference type="EMBL" id="KRN95198.1"/>
    </source>
</evidence>
<sequence length="315" mass="35383">MDWKGVYNAKDGEVYLMNGIIPINKERGMTSHDVVAKVRGILKTRKVGHSGTLDPNVDGVLPVCVGRATKVVDYLMDFGKTYKGSITLGFSTTTEDLDGDIVDQKKMTEPLSDDQINATLNSMTGTLIQIPPMYSAVKVNGRKLYEYARAGQTVERPERKINVYQFKQIKPTQFDPEKGQQTIFFEVKCGKGTYVRTLAVDFGLKFDLPAVMSDLTRLSSGGFGIDECLTLSELEDARDEGQLSDVIYPLDRALKNFNSVIITDAEWKVVQNGGFLKRPKTDLIISLKYKGNIQALYQYDEEYQLYKPKKMLLVK</sequence>
<keyword evidence="3 5" id="KW-0819">tRNA processing</keyword>
<dbReference type="GO" id="GO:1990481">
    <property type="term" value="P:mRNA pseudouridine synthesis"/>
    <property type="evidence" value="ECO:0007669"/>
    <property type="project" value="TreeGrafter"/>
</dbReference>
<dbReference type="CDD" id="cd02573">
    <property type="entry name" value="PseudoU_synth_EcTruB"/>
    <property type="match status" value="1"/>
</dbReference>
<dbReference type="Gene3D" id="3.30.2350.10">
    <property type="entry name" value="Pseudouridine synthase"/>
    <property type="match status" value="1"/>
</dbReference>
<dbReference type="Pfam" id="PF16198">
    <property type="entry name" value="TruB_C_2"/>
    <property type="match status" value="1"/>
</dbReference>
<comment type="function">
    <text evidence="5">Responsible for synthesis of pseudouridine from uracil-55 in the psi GC loop of transfer RNAs.</text>
</comment>
<evidence type="ECO:0000256" key="4">
    <source>
        <dbReference type="ARBA" id="ARBA00023235"/>
    </source>
</evidence>
<dbReference type="PANTHER" id="PTHR13767">
    <property type="entry name" value="TRNA-PSEUDOURIDINE SYNTHASE"/>
    <property type="match status" value="1"/>
</dbReference>
<organism evidence="8 9">
    <name type="scientific">Pediococcus stilesii</name>
    <dbReference type="NCBI Taxonomy" id="331679"/>
    <lineage>
        <taxon>Bacteria</taxon>
        <taxon>Bacillati</taxon>
        <taxon>Bacillota</taxon>
        <taxon>Bacilli</taxon>
        <taxon>Lactobacillales</taxon>
        <taxon>Lactobacillaceae</taxon>
        <taxon>Pediococcus</taxon>
    </lineage>
</organism>
<accession>A0A0R2L0K2</accession>
<name>A0A0R2L0K2_9LACO</name>
<feature type="domain" description="tRNA pseudouridylate synthase B C-terminal" evidence="7">
    <location>
        <begin position="196"/>
        <end position="254"/>
    </location>
</feature>
<dbReference type="AlphaFoldDB" id="A0A0R2L0K2"/>
<dbReference type="InterPro" id="IPR014780">
    <property type="entry name" value="tRNA_psdUridine_synth_TruB"/>
</dbReference>
<keyword evidence="4 5" id="KW-0413">Isomerase</keyword>
<comment type="caution">
    <text evidence="8">The sequence shown here is derived from an EMBL/GenBank/DDBJ whole genome shotgun (WGS) entry which is preliminary data.</text>
</comment>
<evidence type="ECO:0000256" key="5">
    <source>
        <dbReference type="HAMAP-Rule" id="MF_01080"/>
    </source>
</evidence>
<dbReference type="GO" id="GO:0003723">
    <property type="term" value="F:RNA binding"/>
    <property type="evidence" value="ECO:0007669"/>
    <property type="project" value="InterPro"/>
</dbReference>
<evidence type="ECO:0000256" key="2">
    <source>
        <dbReference type="ARBA" id="ARBA00005642"/>
    </source>
</evidence>
<dbReference type="FunFam" id="3.30.2350.10:FF:000011">
    <property type="entry name" value="tRNA pseudouridine synthase B"/>
    <property type="match status" value="1"/>
</dbReference>
<dbReference type="STRING" id="331679.IV81_GL000080"/>
<feature type="domain" description="Pseudouridine synthase II N-terminal" evidence="6">
    <location>
        <begin position="39"/>
        <end position="195"/>
    </location>
</feature>
<proteinExistence type="inferred from homology"/>
<dbReference type="SUPFAM" id="SSF55120">
    <property type="entry name" value="Pseudouridine synthase"/>
    <property type="match status" value="1"/>
</dbReference>
<dbReference type="Pfam" id="PF01509">
    <property type="entry name" value="TruB_N"/>
    <property type="match status" value="1"/>
</dbReference>
<feature type="active site" description="Nucleophile" evidence="5">
    <location>
        <position position="54"/>
    </location>
</feature>
<dbReference type="EMBL" id="JQBX01000001">
    <property type="protein sequence ID" value="KRN95198.1"/>
    <property type="molecule type" value="Genomic_DNA"/>
</dbReference>
<dbReference type="InterPro" id="IPR020103">
    <property type="entry name" value="PsdUridine_synth_cat_dom_sf"/>
</dbReference>
<dbReference type="Proteomes" id="UP000051859">
    <property type="component" value="Unassembled WGS sequence"/>
</dbReference>
<evidence type="ECO:0000313" key="9">
    <source>
        <dbReference type="Proteomes" id="UP000051859"/>
    </source>
</evidence>
<dbReference type="PANTHER" id="PTHR13767:SF2">
    <property type="entry name" value="PSEUDOURIDYLATE SYNTHASE TRUB1"/>
    <property type="match status" value="1"/>
</dbReference>
<comment type="similarity">
    <text evidence="2 5">Belongs to the pseudouridine synthase TruB family. Type 1 subfamily.</text>
</comment>
<dbReference type="GO" id="GO:0031119">
    <property type="term" value="P:tRNA pseudouridine synthesis"/>
    <property type="evidence" value="ECO:0007669"/>
    <property type="project" value="UniProtKB-UniRule"/>
</dbReference>
<dbReference type="PATRIC" id="fig|331679.3.peg.81"/>
<dbReference type="InterPro" id="IPR032819">
    <property type="entry name" value="TruB_C"/>
</dbReference>
<dbReference type="EC" id="5.4.99.25" evidence="5"/>
<dbReference type="GO" id="GO:0160148">
    <property type="term" value="F:tRNA pseudouridine(55) synthase activity"/>
    <property type="evidence" value="ECO:0007669"/>
    <property type="project" value="UniProtKB-EC"/>
</dbReference>
<comment type="catalytic activity">
    <reaction evidence="1 5">
        <text>uridine(55) in tRNA = pseudouridine(55) in tRNA</text>
        <dbReference type="Rhea" id="RHEA:42532"/>
        <dbReference type="Rhea" id="RHEA-COMP:10101"/>
        <dbReference type="Rhea" id="RHEA-COMP:10102"/>
        <dbReference type="ChEBI" id="CHEBI:65314"/>
        <dbReference type="ChEBI" id="CHEBI:65315"/>
        <dbReference type="EC" id="5.4.99.25"/>
    </reaction>
</comment>
<keyword evidence="9" id="KW-1185">Reference proteome</keyword>
<reference evidence="8 9" key="1">
    <citation type="journal article" date="2015" name="Genome Announc.">
        <title>Expanding the biotechnology potential of lactobacilli through comparative genomics of 213 strains and associated genera.</title>
        <authorList>
            <person name="Sun Z."/>
            <person name="Harris H.M."/>
            <person name="McCann A."/>
            <person name="Guo C."/>
            <person name="Argimon S."/>
            <person name="Zhang W."/>
            <person name="Yang X."/>
            <person name="Jeffery I.B."/>
            <person name="Cooney J.C."/>
            <person name="Kagawa T.F."/>
            <person name="Liu W."/>
            <person name="Song Y."/>
            <person name="Salvetti E."/>
            <person name="Wrobel A."/>
            <person name="Rasinkangas P."/>
            <person name="Parkhill J."/>
            <person name="Rea M.C."/>
            <person name="O'Sullivan O."/>
            <person name="Ritari J."/>
            <person name="Douillard F.P."/>
            <person name="Paul Ross R."/>
            <person name="Yang R."/>
            <person name="Briner A.E."/>
            <person name="Felis G.E."/>
            <person name="de Vos W.M."/>
            <person name="Barrangou R."/>
            <person name="Klaenhammer T.R."/>
            <person name="Caufield P.W."/>
            <person name="Cui Y."/>
            <person name="Zhang H."/>
            <person name="O'Toole P.W."/>
        </authorList>
    </citation>
    <scope>NUCLEOTIDE SEQUENCE [LARGE SCALE GENOMIC DNA]</scope>
    <source>
        <strain evidence="8 9">DSM 18001</strain>
    </source>
</reference>
<protein>
    <recommendedName>
        <fullName evidence="5">tRNA pseudouridine synthase B</fullName>
        <ecNumber evidence="5">5.4.99.25</ecNumber>
    </recommendedName>
    <alternativeName>
        <fullName evidence="5">tRNA pseudouridine(55) synthase</fullName>
        <shortName evidence="5">Psi55 synthase</shortName>
    </alternativeName>
    <alternativeName>
        <fullName evidence="5">tRNA pseudouridylate synthase</fullName>
    </alternativeName>
    <alternativeName>
        <fullName evidence="5">tRNA-uridine isomerase</fullName>
    </alternativeName>
</protein>
<dbReference type="NCBIfam" id="TIGR00431">
    <property type="entry name" value="TruB"/>
    <property type="match status" value="1"/>
</dbReference>
<evidence type="ECO:0000259" key="6">
    <source>
        <dbReference type="Pfam" id="PF01509"/>
    </source>
</evidence>